<dbReference type="OrthoDB" id="9789573at2"/>
<dbReference type="EMBL" id="MIPT01000001">
    <property type="protein sequence ID" value="OHT21036.1"/>
    <property type="molecule type" value="Genomic_DNA"/>
</dbReference>
<evidence type="ECO:0000256" key="1">
    <source>
        <dbReference type="SAM" id="MobiDB-lite"/>
    </source>
</evidence>
<dbReference type="RefSeq" id="WP_070934342.1">
    <property type="nucleotide sequence ID" value="NZ_MIPT01000001.1"/>
</dbReference>
<dbReference type="Pfam" id="PF02566">
    <property type="entry name" value="OsmC"/>
    <property type="match status" value="1"/>
</dbReference>
<proteinExistence type="predicted"/>
<reference evidence="2 3" key="1">
    <citation type="submission" date="2016-09" db="EMBL/GenBank/DDBJ databases">
        <title>Metabolic pathway, cell adaptation mechanisms and a novel monoxygenase revealed through proteogenomic-transcription analysis of a Sphingomonas haloaromaticamans strain degrading the fungicide ortho-phenylphenol.</title>
        <authorList>
            <person name="Perruchon C."/>
            <person name="Papadopoulou E.S."/>
            <person name="Rousidou C."/>
            <person name="Vasileiadis S."/>
            <person name="Tanou G."/>
            <person name="Amoutzias G."/>
            <person name="Molassiotis A."/>
            <person name="Karpouzas D.G."/>
        </authorList>
    </citation>
    <scope>NUCLEOTIDE SEQUENCE [LARGE SCALE GENOMIC DNA]</scope>
    <source>
        <strain evidence="2 3">P3</strain>
    </source>
</reference>
<dbReference type="AlphaFoldDB" id="A0A1S1HHX4"/>
<accession>A0A1S1HHX4</accession>
<evidence type="ECO:0000313" key="3">
    <source>
        <dbReference type="Proteomes" id="UP000179467"/>
    </source>
</evidence>
<dbReference type="SUPFAM" id="SSF82784">
    <property type="entry name" value="OsmC-like"/>
    <property type="match status" value="1"/>
</dbReference>
<dbReference type="InterPro" id="IPR036102">
    <property type="entry name" value="OsmC/Ohrsf"/>
</dbReference>
<dbReference type="InterPro" id="IPR003718">
    <property type="entry name" value="OsmC/Ohr_fam"/>
</dbReference>
<feature type="region of interest" description="Disordered" evidence="1">
    <location>
        <begin position="1"/>
        <end position="21"/>
    </location>
</feature>
<dbReference type="Gene3D" id="3.30.300.20">
    <property type="match status" value="1"/>
</dbReference>
<evidence type="ECO:0000313" key="2">
    <source>
        <dbReference type="EMBL" id="OHT21036.1"/>
    </source>
</evidence>
<dbReference type="PANTHER" id="PTHR39624:SF2">
    <property type="entry name" value="OSMC-LIKE PROTEIN"/>
    <property type="match status" value="1"/>
</dbReference>
<comment type="caution">
    <text evidence="2">The sequence shown here is derived from an EMBL/GenBank/DDBJ whole genome shotgun (WGS) entry which is preliminary data.</text>
</comment>
<dbReference type="InterPro" id="IPR015946">
    <property type="entry name" value="KH_dom-like_a/b"/>
</dbReference>
<dbReference type="Proteomes" id="UP000179467">
    <property type="component" value="Unassembled WGS sequence"/>
</dbReference>
<organism evidence="2 3">
    <name type="scientific">Edaphosphingomonas haloaromaticamans</name>
    <dbReference type="NCBI Taxonomy" id="653954"/>
    <lineage>
        <taxon>Bacteria</taxon>
        <taxon>Pseudomonadati</taxon>
        <taxon>Pseudomonadota</taxon>
        <taxon>Alphaproteobacteria</taxon>
        <taxon>Sphingomonadales</taxon>
        <taxon>Rhizorhabdaceae</taxon>
        <taxon>Edaphosphingomonas</taxon>
    </lineage>
</organism>
<dbReference type="PANTHER" id="PTHR39624">
    <property type="entry name" value="PROTEIN INVOLVED IN RIMO-MEDIATED BETA-METHYLTHIOLATION OF RIBOSOMAL PROTEIN S12 YCAO"/>
    <property type="match status" value="1"/>
</dbReference>
<sequence length="155" mass="16661">MDERAQEGRGTGGESGMSDKVEVTVSETGASPFAVRIETGGHSLIGDEPVAMGGADLGPSPYQMLAAALGECTTMTVRWFARQQQWPVDHIETEVTHEKAAVEGRPGKTDVFRKTVRIRGDALTGEQRTRLLDVAAKCPVHRTLENRSAIETLAG</sequence>
<gene>
    <name evidence="2" type="ORF">BHE75_03041</name>
</gene>
<name>A0A1S1HHX4_9SPHN</name>
<protein>
    <submittedName>
        <fullName evidence="2">OsmC-like protein</fullName>
    </submittedName>
</protein>
<keyword evidence="3" id="KW-1185">Reference proteome</keyword>